<dbReference type="PANTHER" id="PTHR22916:SF51">
    <property type="entry name" value="GLYCOSYLTRANSFERASE EPSH-RELATED"/>
    <property type="match status" value="1"/>
</dbReference>
<dbReference type="Pfam" id="PF00535">
    <property type="entry name" value="Glycos_transf_2"/>
    <property type="match status" value="1"/>
</dbReference>
<dbReference type="Gene3D" id="3.90.550.10">
    <property type="entry name" value="Spore Coat Polysaccharide Biosynthesis Protein SpsA, Chain A"/>
    <property type="match status" value="1"/>
</dbReference>
<name>A0ABS2E4H9_9FIRM</name>
<dbReference type="InterPro" id="IPR029044">
    <property type="entry name" value="Nucleotide-diphossugar_trans"/>
</dbReference>
<dbReference type="RefSeq" id="WP_033124829.1">
    <property type="nucleotide sequence ID" value="NZ_JACLYY010000001.1"/>
</dbReference>
<evidence type="ECO:0000256" key="1">
    <source>
        <dbReference type="ARBA" id="ARBA00022676"/>
    </source>
</evidence>
<evidence type="ECO:0000259" key="3">
    <source>
        <dbReference type="Pfam" id="PF00535"/>
    </source>
</evidence>
<dbReference type="EMBL" id="JACLYY010000001">
    <property type="protein sequence ID" value="MBM6736536.1"/>
    <property type="molecule type" value="Genomic_DNA"/>
</dbReference>
<keyword evidence="5" id="KW-1185">Reference proteome</keyword>
<comment type="caution">
    <text evidence="4">The sequence shown here is derived from an EMBL/GenBank/DDBJ whole genome shotgun (WGS) entry which is preliminary data.</text>
</comment>
<gene>
    <name evidence="4" type="ORF">H7U36_00230</name>
</gene>
<evidence type="ECO:0000313" key="5">
    <source>
        <dbReference type="Proteomes" id="UP000716906"/>
    </source>
</evidence>
<dbReference type="SUPFAM" id="SSF53448">
    <property type="entry name" value="Nucleotide-diphospho-sugar transferases"/>
    <property type="match status" value="1"/>
</dbReference>
<dbReference type="Proteomes" id="UP000716906">
    <property type="component" value="Unassembled WGS sequence"/>
</dbReference>
<organism evidence="4 5">
    <name type="scientific">Faecalicatena fissicatena</name>
    <dbReference type="NCBI Taxonomy" id="290055"/>
    <lineage>
        <taxon>Bacteria</taxon>
        <taxon>Bacillati</taxon>
        <taxon>Bacillota</taxon>
        <taxon>Clostridia</taxon>
        <taxon>Lachnospirales</taxon>
        <taxon>Lachnospiraceae</taxon>
        <taxon>Faecalicatena</taxon>
    </lineage>
</organism>
<dbReference type="InterPro" id="IPR001173">
    <property type="entry name" value="Glyco_trans_2-like"/>
</dbReference>
<feature type="domain" description="Glycosyltransferase 2-like" evidence="3">
    <location>
        <begin position="5"/>
        <end position="136"/>
    </location>
</feature>
<sequence>MEKVTIIIPAYNAEGTIEKCIRSACGQTYPELEIIVINDGSSDRTEEICRCFGEKDSRLIVRTTENRGVSAARNLGLELASGTWIVFLDADDILLEDAVKELMKYRTGTDWVIGNYYMSEQGGKGTIMRHAQYFTEAVHRGMKSELPELCCSRNFHCVWGKLFKAKLISEYGLYFHEDKSYGEDLLFNMDYFSFVRNFTILRKEVYGYCYTYGKGLGTRLIDNEWEIQKDIFREMEYRINNVYRIDETAYERINHFYFSQAVSVIQRIAGEKRLERLERKRRIQTVTDSWEFREIVQREAASGRLHPLDRILLRHGFLYSKIHEFYAAHKLRRNQEEA</sequence>
<evidence type="ECO:0000256" key="2">
    <source>
        <dbReference type="ARBA" id="ARBA00022679"/>
    </source>
</evidence>
<dbReference type="CDD" id="cd00761">
    <property type="entry name" value="Glyco_tranf_GTA_type"/>
    <property type="match status" value="1"/>
</dbReference>
<accession>A0ABS2E4H9</accession>
<reference evidence="4 5" key="1">
    <citation type="journal article" date="2021" name="Sci. Rep.">
        <title>The distribution of antibiotic resistance genes in chicken gut microbiota commensals.</title>
        <authorList>
            <person name="Juricova H."/>
            <person name="Matiasovicova J."/>
            <person name="Kubasova T."/>
            <person name="Cejkova D."/>
            <person name="Rychlik I."/>
        </authorList>
    </citation>
    <scope>NUCLEOTIDE SEQUENCE [LARGE SCALE GENOMIC DNA]</scope>
    <source>
        <strain evidence="4 5">An773</strain>
    </source>
</reference>
<keyword evidence="1" id="KW-0328">Glycosyltransferase</keyword>
<proteinExistence type="predicted"/>
<dbReference type="PANTHER" id="PTHR22916">
    <property type="entry name" value="GLYCOSYLTRANSFERASE"/>
    <property type="match status" value="1"/>
</dbReference>
<keyword evidence="2" id="KW-0808">Transferase</keyword>
<protein>
    <submittedName>
        <fullName evidence="4">Glycosyltransferase family 2 protein</fullName>
    </submittedName>
</protein>
<evidence type="ECO:0000313" key="4">
    <source>
        <dbReference type="EMBL" id="MBM6736536.1"/>
    </source>
</evidence>